<evidence type="ECO:0000259" key="2">
    <source>
        <dbReference type="Pfam" id="PF00905"/>
    </source>
</evidence>
<dbReference type="OrthoDB" id="9804124at2"/>
<feature type="transmembrane region" description="Helical" evidence="1">
    <location>
        <begin position="7"/>
        <end position="26"/>
    </location>
</feature>
<dbReference type="SUPFAM" id="SSF56601">
    <property type="entry name" value="beta-lactamase/transpeptidase-like"/>
    <property type="match status" value="1"/>
</dbReference>
<keyword evidence="4" id="KW-1185">Reference proteome</keyword>
<dbReference type="Gene3D" id="3.90.1310.10">
    <property type="entry name" value="Penicillin-binding protein 2a (Domain 2)"/>
    <property type="match status" value="1"/>
</dbReference>
<dbReference type="PANTHER" id="PTHR30627">
    <property type="entry name" value="PEPTIDOGLYCAN D,D-TRANSPEPTIDASE"/>
    <property type="match status" value="1"/>
</dbReference>
<accession>A0A1M7JGU8</accession>
<reference evidence="4" key="1">
    <citation type="submission" date="2016-11" db="EMBL/GenBank/DDBJ databases">
        <authorList>
            <person name="Varghese N."/>
            <person name="Submissions S."/>
        </authorList>
    </citation>
    <scope>NUCLEOTIDE SEQUENCE [LARGE SCALE GENOMIC DNA]</scope>
    <source>
        <strain evidence="4">DSM 18802</strain>
    </source>
</reference>
<proteinExistence type="predicted"/>
<dbReference type="EMBL" id="FRCR01000006">
    <property type="protein sequence ID" value="SHM52178.1"/>
    <property type="molecule type" value="Genomic_DNA"/>
</dbReference>
<dbReference type="GO" id="GO:0071555">
    <property type="term" value="P:cell wall organization"/>
    <property type="evidence" value="ECO:0007669"/>
    <property type="project" value="TreeGrafter"/>
</dbReference>
<dbReference type="GO" id="GO:0005886">
    <property type="term" value="C:plasma membrane"/>
    <property type="evidence" value="ECO:0007669"/>
    <property type="project" value="TreeGrafter"/>
</dbReference>
<evidence type="ECO:0000256" key="1">
    <source>
        <dbReference type="SAM" id="Phobius"/>
    </source>
</evidence>
<dbReference type="STRING" id="447595.SAMN05660826_01251"/>
<dbReference type="InterPro" id="IPR001460">
    <property type="entry name" value="PCN-bd_Tpept"/>
</dbReference>
<sequence length="537" mass="59666">MKKGDRISFLFAFIFFLTGILILRIFDIQILSHDYLSSKAMAQWRGVLGEITRGGIFDRNGESLLGSYEEKCVFISPKWLKDTEIEFLQKNNVLTKASSNEPKSIKLSDINLEITKRLIGKTPGIFLYSKKMRYGSSALATHLVGYSGKAGIEKAFNQILEGDKKANILFDGLGQPIPGISKDVSEDESWGIYLTIDSRIQSIVERIMDQSVKKGAVIVIDAKTGEILAMASRPNYKQFELEKYIKDEDSPLINRAVQAYIPGSIFKIVVLSAALEENIATLNDEFFCNGSAKVGGNVIRCSSYEKGGHGRITLKEAFAHSCNSVFIELGIRLGKERILKYAEKFGLGKTVLDILPEEKPGYIPSYKNVYYADLGNLSIGQGNLQITPLQAAQIMLIIANDGLRKTPLLVKKVVDKNGHVNQMEFKEKEAERIISSDTARKVREALEAVVDYGSGLFAAPSEDDFRAAGKTGTAELGDGTNHAWFVGYFPADNPRYIIAVFIEKGQSGPLKAAPVFRKIAEEIYFFERKVNMHFFSP</sequence>
<organism evidence="3 4">
    <name type="scientific">Caldanaerovirga acetigignens</name>
    <dbReference type="NCBI Taxonomy" id="447595"/>
    <lineage>
        <taxon>Bacteria</taxon>
        <taxon>Bacillati</taxon>
        <taxon>Bacillota</taxon>
        <taxon>Clostridia</taxon>
        <taxon>Thermosediminibacterales</taxon>
        <taxon>Thermosediminibacteraceae</taxon>
        <taxon>Caldanaerovirga</taxon>
    </lineage>
</organism>
<dbReference type="AlphaFoldDB" id="A0A1M7JGU8"/>
<evidence type="ECO:0000313" key="4">
    <source>
        <dbReference type="Proteomes" id="UP000184375"/>
    </source>
</evidence>
<keyword evidence="1" id="KW-0472">Membrane</keyword>
<dbReference type="Pfam" id="PF00905">
    <property type="entry name" value="Transpeptidase"/>
    <property type="match status" value="1"/>
</dbReference>
<keyword evidence="1" id="KW-1133">Transmembrane helix</keyword>
<protein>
    <submittedName>
        <fullName evidence="3">Penicillin-binding protein 2</fullName>
    </submittedName>
</protein>
<name>A0A1M7JGU8_9FIRM</name>
<evidence type="ECO:0000313" key="3">
    <source>
        <dbReference type="EMBL" id="SHM52178.1"/>
    </source>
</evidence>
<gene>
    <name evidence="3" type="ORF">SAMN05660826_01251</name>
</gene>
<keyword evidence="1" id="KW-0812">Transmembrane</keyword>
<dbReference type="InterPro" id="IPR036138">
    <property type="entry name" value="PBP_dimer_sf"/>
</dbReference>
<dbReference type="SUPFAM" id="SSF56519">
    <property type="entry name" value="Penicillin binding protein dimerisation domain"/>
    <property type="match status" value="1"/>
</dbReference>
<feature type="domain" description="Penicillin-binding protein transpeptidase" evidence="2">
    <location>
        <begin position="215"/>
        <end position="520"/>
    </location>
</feature>
<dbReference type="Gene3D" id="3.40.710.10">
    <property type="entry name" value="DD-peptidase/beta-lactamase superfamily"/>
    <property type="match status" value="1"/>
</dbReference>
<dbReference type="Proteomes" id="UP000184375">
    <property type="component" value="Unassembled WGS sequence"/>
</dbReference>
<dbReference type="InterPro" id="IPR050515">
    <property type="entry name" value="Beta-lactam/transpept"/>
</dbReference>
<dbReference type="GO" id="GO:0008658">
    <property type="term" value="F:penicillin binding"/>
    <property type="evidence" value="ECO:0007669"/>
    <property type="project" value="InterPro"/>
</dbReference>
<dbReference type="InterPro" id="IPR012338">
    <property type="entry name" value="Beta-lactam/transpept-like"/>
</dbReference>